<evidence type="ECO:0000256" key="3">
    <source>
        <dbReference type="ARBA" id="ARBA00022989"/>
    </source>
</evidence>
<evidence type="ECO:0000256" key="1">
    <source>
        <dbReference type="ARBA" id="ARBA00004651"/>
    </source>
</evidence>
<evidence type="ECO:0000313" key="7">
    <source>
        <dbReference type="EMBL" id="MFC5730198.1"/>
    </source>
</evidence>
<keyword evidence="8" id="KW-1185">Reference proteome</keyword>
<dbReference type="Gene3D" id="1.20.1250.20">
    <property type="entry name" value="MFS general substrate transporter like domains"/>
    <property type="match status" value="2"/>
</dbReference>
<comment type="caution">
    <text evidence="7">The sequence shown here is derived from an EMBL/GenBank/DDBJ whole genome shotgun (WGS) entry which is preliminary data.</text>
</comment>
<gene>
    <name evidence="7" type="ORF">ACFPQB_14845</name>
</gene>
<evidence type="ECO:0000259" key="6">
    <source>
        <dbReference type="PROSITE" id="PS50850"/>
    </source>
</evidence>
<feature type="transmembrane region" description="Helical" evidence="5">
    <location>
        <begin position="61"/>
        <end position="80"/>
    </location>
</feature>
<feature type="transmembrane region" description="Helical" evidence="5">
    <location>
        <begin position="26"/>
        <end position="49"/>
    </location>
</feature>
<evidence type="ECO:0000256" key="4">
    <source>
        <dbReference type="ARBA" id="ARBA00023136"/>
    </source>
</evidence>
<feature type="transmembrane region" description="Helical" evidence="5">
    <location>
        <begin position="92"/>
        <end position="110"/>
    </location>
</feature>
<feature type="transmembrane region" description="Helical" evidence="5">
    <location>
        <begin position="377"/>
        <end position="397"/>
    </location>
</feature>
<sequence>MTAPARALPETGAPDLVAAQRRTVRVLVLTQAVGAVGITIGIATASLLARDLSGSETLSGLAQTSQVLGAAVISFLLAPLMSRRGRRAGLMTGYLVGAGGGALAVLAGVLGSMPLLLVGAVMLGAGTSANNAARYAATDLASAATRGRSLSMVVWATTIGAVVGPNLTGPAGAFADAVDIPELTGPFALGAFGMLLAAVAVGVLLRPDPLLLARQAAIADESMPARPPTGTTWSRARQAVRERPVLGYAIAGLALTHATMIGVMVMTPLHMEHGGAGLEVIGIVISVHVLGMFAFSPLVGWLADRVGRPQVLGAGGVVLLVALVLCASAPTGMSWQVTSGLFLLGVGWSLSMVSASTMVAEHAPLEARTDVQGTSDLVMGLTGAAAGALAGVVVGLADYPALALVSLALVLGVLGAAVRAGVETLRDTAAATRRTS</sequence>
<dbReference type="RefSeq" id="WP_240769789.1">
    <property type="nucleotide sequence ID" value="NZ_JBHSNS010000007.1"/>
</dbReference>
<keyword evidence="3 5" id="KW-1133">Transmembrane helix</keyword>
<feature type="transmembrane region" description="Helical" evidence="5">
    <location>
        <begin position="116"/>
        <end position="137"/>
    </location>
</feature>
<feature type="transmembrane region" description="Helical" evidence="5">
    <location>
        <begin position="278"/>
        <end position="299"/>
    </location>
</feature>
<dbReference type="InterPro" id="IPR036259">
    <property type="entry name" value="MFS_trans_sf"/>
</dbReference>
<feature type="transmembrane region" description="Helical" evidence="5">
    <location>
        <begin position="403"/>
        <end position="422"/>
    </location>
</feature>
<evidence type="ECO:0000256" key="2">
    <source>
        <dbReference type="ARBA" id="ARBA00022692"/>
    </source>
</evidence>
<protein>
    <submittedName>
        <fullName evidence="7">MFS transporter</fullName>
    </submittedName>
</protein>
<feature type="transmembrane region" description="Helical" evidence="5">
    <location>
        <begin position="187"/>
        <end position="205"/>
    </location>
</feature>
<dbReference type="Pfam" id="PF07690">
    <property type="entry name" value="MFS_1"/>
    <property type="match status" value="1"/>
</dbReference>
<accession>A0ABW0ZJ33</accession>
<name>A0ABW0ZJ33_9ACTN</name>
<organism evidence="7 8">
    <name type="scientific">Nocardioides vastitatis</name>
    <dbReference type="NCBI Taxonomy" id="2568655"/>
    <lineage>
        <taxon>Bacteria</taxon>
        <taxon>Bacillati</taxon>
        <taxon>Actinomycetota</taxon>
        <taxon>Actinomycetes</taxon>
        <taxon>Propionibacteriales</taxon>
        <taxon>Nocardioidaceae</taxon>
        <taxon>Nocardioides</taxon>
    </lineage>
</organism>
<dbReference type="InterPro" id="IPR011701">
    <property type="entry name" value="MFS"/>
</dbReference>
<dbReference type="PANTHER" id="PTHR23534">
    <property type="entry name" value="MFS PERMEASE"/>
    <property type="match status" value="1"/>
</dbReference>
<dbReference type="Proteomes" id="UP001596072">
    <property type="component" value="Unassembled WGS sequence"/>
</dbReference>
<dbReference type="SUPFAM" id="SSF103473">
    <property type="entry name" value="MFS general substrate transporter"/>
    <property type="match status" value="1"/>
</dbReference>
<dbReference type="EMBL" id="JBHSNS010000007">
    <property type="protein sequence ID" value="MFC5730198.1"/>
    <property type="molecule type" value="Genomic_DNA"/>
</dbReference>
<reference evidence="8" key="1">
    <citation type="journal article" date="2019" name="Int. J. Syst. Evol. Microbiol.">
        <title>The Global Catalogue of Microorganisms (GCM) 10K type strain sequencing project: providing services to taxonomists for standard genome sequencing and annotation.</title>
        <authorList>
            <consortium name="The Broad Institute Genomics Platform"/>
            <consortium name="The Broad Institute Genome Sequencing Center for Infectious Disease"/>
            <person name="Wu L."/>
            <person name="Ma J."/>
        </authorList>
    </citation>
    <scope>NUCLEOTIDE SEQUENCE [LARGE SCALE GENOMIC DNA]</scope>
    <source>
        <strain evidence="8">YIM 94188</strain>
    </source>
</reference>
<keyword evidence="2 5" id="KW-0812">Transmembrane</keyword>
<dbReference type="PROSITE" id="PS50850">
    <property type="entry name" value="MFS"/>
    <property type="match status" value="1"/>
</dbReference>
<feature type="transmembrane region" description="Helical" evidence="5">
    <location>
        <begin position="311"/>
        <end position="330"/>
    </location>
</feature>
<keyword evidence="4 5" id="KW-0472">Membrane</keyword>
<evidence type="ECO:0000256" key="5">
    <source>
        <dbReference type="SAM" id="Phobius"/>
    </source>
</evidence>
<feature type="transmembrane region" description="Helical" evidence="5">
    <location>
        <begin position="245"/>
        <end position="266"/>
    </location>
</feature>
<feature type="transmembrane region" description="Helical" evidence="5">
    <location>
        <begin position="149"/>
        <end position="167"/>
    </location>
</feature>
<dbReference type="InterPro" id="IPR020846">
    <property type="entry name" value="MFS_dom"/>
</dbReference>
<feature type="transmembrane region" description="Helical" evidence="5">
    <location>
        <begin position="342"/>
        <end position="365"/>
    </location>
</feature>
<comment type="subcellular location">
    <subcellularLocation>
        <location evidence="1">Cell membrane</location>
        <topology evidence="1">Multi-pass membrane protein</topology>
    </subcellularLocation>
</comment>
<dbReference type="PANTHER" id="PTHR23534:SF1">
    <property type="entry name" value="MAJOR FACILITATOR SUPERFAMILY PROTEIN"/>
    <property type="match status" value="1"/>
</dbReference>
<evidence type="ECO:0000313" key="8">
    <source>
        <dbReference type="Proteomes" id="UP001596072"/>
    </source>
</evidence>
<proteinExistence type="predicted"/>
<feature type="domain" description="Major facilitator superfamily (MFS) profile" evidence="6">
    <location>
        <begin position="23"/>
        <end position="424"/>
    </location>
</feature>